<dbReference type="SUPFAM" id="SSF51905">
    <property type="entry name" value="FAD/NAD(P)-binding domain"/>
    <property type="match status" value="1"/>
</dbReference>
<organism evidence="10 11">
    <name type="scientific">Anabaena azotica FACHB-119</name>
    <dbReference type="NCBI Taxonomy" id="947527"/>
    <lineage>
        <taxon>Bacteria</taxon>
        <taxon>Bacillati</taxon>
        <taxon>Cyanobacteriota</taxon>
        <taxon>Cyanophyceae</taxon>
        <taxon>Nostocales</taxon>
        <taxon>Nostocaceae</taxon>
        <taxon>Anabaena</taxon>
        <taxon>Anabaena azotica</taxon>
    </lineage>
</organism>
<name>A0ABR8DBD8_9NOST</name>
<comment type="similarity">
    <text evidence="1">Belongs to the NADH dehydrogenase family.</text>
</comment>
<feature type="domain" description="FAD/NAD(P)-binding" evidence="9">
    <location>
        <begin position="5"/>
        <end position="327"/>
    </location>
</feature>
<evidence type="ECO:0000256" key="6">
    <source>
        <dbReference type="ARBA" id="ARBA00023027"/>
    </source>
</evidence>
<dbReference type="EMBL" id="JACJSG010000030">
    <property type="protein sequence ID" value="MBD2503033.1"/>
    <property type="molecule type" value="Genomic_DNA"/>
</dbReference>
<evidence type="ECO:0000256" key="4">
    <source>
        <dbReference type="ARBA" id="ARBA00022827"/>
    </source>
</evidence>
<evidence type="ECO:0000256" key="8">
    <source>
        <dbReference type="SAM" id="Phobius"/>
    </source>
</evidence>
<reference evidence="10 11" key="1">
    <citation type="journal article" date="2020" name="ISME J.">
        <title>Comparative genomics reveals insights into cyanobacterial evolution and habitat adaptation.</title>
        <authorList>
            <person name="Chen M.Y."/>
            <person name="Teng W.K."/>
            <person name="Zhao L."/>
            <person name="Hu C.X."/>
            <person name="Zhou Y.K."/>
            <person name="Han B.P."/>
            <person name="Song L.R."/>
            <person name="Shu W.S."/>
        </authorList>
    </citation>
    <scope>NUCLEOTIDE SEQUENCE [LARGE SCALE GENOMIC DNA]</scope>
    <source>
        <strain evidence="10 11">FACHB-119</strain>
    </source>
</reference>
<keyword evidence="3" id="KW-0285">Flavoprotein</keyword>
<comment type="catalytic activity">
    <reaction evidence="7">
        <text>a quinone + NADH + H(+) = a quinol + NAD(+)</text>
        <dbReference type="Rhea" id="RHEA:46160"/>
        <dbReference type="ChEBI" id="CHEBI:15378"/>
        <dbReference type="ChEBI" id="CHEBI:24646"/>
        <dbReference type="ChEBI" id="CHEBI:57540"/>
        <dbReference type="ChEBI" id="CHEBI:57945"/>
        <dbReference type="ChEBI" id="CHEBI:132124"/>
        <dbReference type="EC" id="1.6.5.9"/>
    </reaction>
</comment>
<accession>A0ABR8DBD8</accession>
<evidence type="ECO:0000256" key="7">
    <source>
        <dbReference type="ARBA" id="ARBA00047599"/>
    </source>
</evidence>
<keyword evidence="8" id="KW-0472">Membrane</keyword>
<keyword evidence="8" id="KW-0812">Transmembrane</keyword>
<keyword evidence="8" id="KW-1133">Transmembrane helix</keyword>
<dbReference type="Gene3D" id="3.50.50.100">
    <property type="match status" value="1"/>
</dbReference>
<evidence type="ECO:0000256" key="5">
    <source>
        <dbReference type="ARBA" id="ARBA00023002"/>
    </source>
</evidence>
<evidence type="ECO:0000256" key="3">
    <source>
        <dbReference type="ARBA" id="ARBA00022630"/>
    </source>
</evidence>
<proteinExistence type="inferred from homology"/>
<dbReference type="PRINTS" id="PR00368">
    <property type="entry name" value="FADPNR"/>
</dbReference>
<dbReference type="EC" id="1.6.5.9" evidence="2"/>
<dbReference type="Proteomes" id="UP000661112">
    <property type="component" value="Unassembled WGS sequence"/>
</dbReference>
<evidence type="ECO:0000256" key="2">
    <source>
        <dbReference type="ARBA" id="ARBA00012637"/>
    </source>
</evidence>
<dbReference type="InterPro" id="IPR045024">
    <property type="entry name" value="NDH-2"/>
</dbReference>
<feature type="transmembrane region" description="Helical" evidence="8">
    <location>
        <begin position="366"/>
        <end position="388"/>
    </location>
</feature>
<sequence>MRNRRVVIVGAGFGGLQAAQSLANSGADVLLIDRHNYHTFVPLLYQVATGQIEPEYIAYPIRTILRRSLFKYHKPQVQFLMAEVEHIDFSGQVVKTANAAINYDFLVLATGSRTQFWGVNGAEESAFSMRSLEEAVALRNQIFDCFEQAIQEADADRRQKLLTFTIVGGGATGVELAGALVEMVRGCLRRDYPTIDSKEVRIILVQSGDRLLVELPKKLGIYTHKKLRQLGVEVYLQTRVSQVTDGFVHLDNEEIIPSQTVIWTAGLEANLPGVSEELAVAHKGKIVVHPTLQVLEHPNVYAVGDLAYVEQNGKSLSGVAPEALQQGVAVARNIRLQMRGKSPKPFNYFNKGRLAIIGCYAGVGKIGALAFTGFLAWLMWLGVHLVYLPGYRSRLLVLLTWLHTYLSSDRHVRLILSSKRTNVQNSQTDLHYLQESR</sequence>
<protein>
    <recommendedName>
        <fullName evidence="2">NADH:ubiquinone reductase (non-electrogenic)</fullName>
        <ecNumber evidence="2">1.6.5.9</ecNumber>
    </recommendedName>
</protein>
<evidence type="ECO:0000313" key="10">
    <source>
        <dbReference type="EMBL" id="MBD2503033.1"/>
    </source>
</evidence>
<keyword evidence="11" id="KW-1185">Reference proteome</keyword>
<evidence type="ECO:0000256" key="1">
    <source>
        <dbReference type="ARBA" id="ARBA00005272"/>
    </source>
</evidence>
<dbReference type="RefSeq" id="WP_190475853.1">
    <property type="nucleotide sequence ID" value="NZ_JACJSG010000030.1"/>
</dbReference>
<gene>
    <name evidence="10" type="ORF">H6G83_20900</name>
</gene>
<evidence type="ECO:0000259" key="9">
    <source>
        <dbReference type="Pfam" id="PF07992"/>
    </source>
</evidence>
<dbReference type="PANTHER" id="PTHR43706">
    <property type="entry name" value="NADH DEHYDROGENASE"/>
    <property type="match status" value="1"/>
</dbReference>
<dbReference type="PRINTS" id="PR00411">
    <property type="entry name" value="PNDRDTASEI"/>
</dbReference>
<dbReference type="PANTHER" id="PTHR43706:SF47">
    <property type="entry name" value="EXTERNAL NADH-UBIQUINONE OXIDOREDUCTASE 1, MITOCHONDRIAL-RELATED"/>
    <property type="match status" value="1"/>
</dbReference>
<keyword evidence="5" id="KW-0560">Oxidoreductase</keyword>
<keyword evidence="4" id="KW-0274">FAD</keyword>
<dbReference type="Pfam" id="PF07992">
    <property type="entry name" value="Pyr_redox_2"/>
    <property type="match status" value="1"/>
</dbReference>
<dbReference type="InterPro" id="IPR023753">
    <property type="entry name" value="FAD/NAD-binding_dom"/>
</dbReference>
<evidence type="ECO:0000313" key="11">
    <source>
        <dbReference type="Proteomes" id="UP000661112"/>
    </source>
</evidence>
<comment type="caution">
    <text evidence="10">The sequence shown here is derived from an EMBL/GenBank/DDBJ whole genome shotgun (WGS) entry which is preliminary data.</text>
</comment>
<keyword evidence="6" id="KW-0520">NAD</keyword>
<dbReference type="InterPro" id="IPR036188">
    <property type="entry name" value="FAD/NAD-bd_sf"/>
</dbReference>